<gene>
    <name evidence="1" type="ORF">GN958_ATG19951</name>
</gene>
<sequence>MPSTPFVVVIIALKSFPTVDTLEHVTMGISSDMDGSIMTLLDEACSIGSIHLLDRIWENADQDEKNATIQQNSPGGEAWRFEHRAYDRCEAHGEGNRNVINSGGSDNDNAIVEGRGEVAECVYANTPGARWNMDTVMQYAVPHGGRSLGQWLLDVVYVLEPLVPPSSLNDATTWRWNYDQGYDGCSGNTLEGKQLVG</sequence>
<organism evidence="1 2">
    <name type="scientific">Phytophthora infestans</name>
    <name type="common">Potato late blight agent</name>
    <name type="synonym">Botrytis infestans</name>
    <dbReference type="NCBI Taxonomy" id="4787"/>
    <lineage>
        <taxon>Eukaryota</taxon>
        <taxon>Sar</taxon>
        <taxon>Stramenopiles</taxon>
        <taxon>Oomycota</taxon>
        <taxon>Peronosporomycetes</taxon>
        <taxon>Peronosporales</taxon>
        <taxon>Peronosporaceae</taxon>
        <taxon>Phytophthora</taxon>
    </lineage>
</organism>
<proteinExistence type="predicted"/>
<protein>
    <submittedName>
        <fullName evidence="1">Uncharacterized protein</fullName>
    </submittedName>
</protein>
<accession>A0A8S9TPX8</accession>
<dbReference type="EMBL" id="JAACNO010002776">
    <property type="protein sequence ID" value="KAF4130946.1"/>
    <property type="molecule type" value="Genomic_DNA"/>
</dbReference>
<dbReference type="AlphaFoldDB" id="A0A8S9TPX8"/>
<evidence type="ECO:0000313" key="2">
    <source>
        <dbReference type="Proteomes" id="UP000704712"/>
    </source>
</evidence>
<reference evidence="1" key="1">
    <citation type="submission" date="2020-03" db="EMBL/GenBank/DDBJ databases">
        <title>Hybrid Assembly of Korean Phytophthora infestans isolates.</title>
        <authorList>
            <person name="Prokchorchik M."/>
            <person name="Lee Y."/>
            <person name="Seo J."/>
            <person name="Cho J.-H."/>
            <person name="Park Y.-E."/>
            <person name="Jang D.-C."/>
            <person name="Im J.-S."/>
            <person name="Choi J.-G."/>
            <person name="Park H.-J."/>
            <person name="Lee G.-B."/>
            <person name="Lee Y.-G."/>
            <person name="Hong S.-Y."/>
            <person name="Cho K."/>
            <person name="Sohn K.H."/>
        </authorList>
    </citation>
    <scope>NUCLEOTIDE SEQUENCE</scope>
    <source>
        <strain evidence="1">KR_2_A2</strain>
    </source>
</reference>
<dbReference type="Proteomes" id="UP000704712">
    <property type="component" value="Unassembled WGS sequence"/>
</dbReference>
<comment type="caution">
    <text evidence="1">The sequence shown here is derived from an EMBL/GenBank/DDBJ whole genome shotgun (WGS) entry which is preliminary data.</text>
</comment>
<evidence type="ECO:0000313" key="1">
    <source>
        <dbReference type="EMBL" id="KAF4130946.1"/>
    </source>
</evidence>
<name>A0A8S9TPX8_PHYIN</name>